<dbReference type="PROSITE" id="PS51186">
    <property type="entry name" value="GNAT"/>
    <property type="match status" value="1"/>
</dbReference>
<gene>
    <name evidence="5" type="ORF">UFOPK1857_00044</name>
</gene>
<evidence type="ECO:0000313" key="5">
    <source>
        <dbReference type="EMBL" id="CAB4604512.1"/>
    </source>
</evidence>
<evidence type="ECO:0000256" key="1">
    <source>
        <dbReference type="ARBA" id="ARBA00022679"/>
    </source>
</evidence>
<organism evidence="5">
    <name type="scientific">freshwater metagenome</name>
    <dbReference type="NCBI Taxonomy" id="449393"/>
    <lineage>
        <taxon>unclassified sequences</taxon>
        <taxon>metagenomes</taxon>
        <taxon>ecological metagenomes</taxon>
    </lineage>
</organism>
<dbReference type="SUPFAM" id="SSF55729">
    <property type="entry name" value="Acyl-CoA N-acyltransferases (Nat)"/>
    <property type="match status" value="1"/>
</dbReference>
<evidence type="ECO:0000259" key="4">
    <source>
        <dbReference type="PROSITE" id="PS51186"/>
    </source>
</evidence>
<dbReference type="EMBL" id="CAEZUU010000004">
    <property type="protein sequence ID" value="CAB4604512.1"/>
    <property type="molecule type" value="Genomic_DNA"/>
</dbReference>
<name>A0A6J6GSZ7_9ZZZZ</name>
<dbReference type="Gene3D" id="3.40.630.30">
    <property type="match status" value="1"/>
</dbReference>
<evidence type="ECO:0000256" key="2">
    <source>
        <dbReference type="ARBA" id="ARBA00023315"/>
    </source>
</evidence>
<sequence length="199" mass="22900">MLNHGDVNLRLVRVRDAKKLERLILGNREWLRPWEATNPHGPNSFDIKAQVRGLLKQFKDDQGYPFVIEYRGEIVGQLNVANVLFGSVSSALLGYWIAPNFAGKEITPTAVALTIDYLLNIVGLHRVEIDIRPENSASLRIVEKLGLRYEGLKERYIHINGDWRDHYIFAITQEEVPSGILNRWKQNRVPSMQFPRKNS</sequence>
<reference evidence="5" key="1">
    <citation type="submission" date="2020-05" db="EMBL/GenBank/DDBJ databases">
        <authorList>
            <person name="Chiriac C."/>
            <person name="Salcher M."/>
            <person name="Ghai R."/>
            <person name="Kavagutti S V."/>
        </authorList>
    </citation>
    <scope>NUCLEOTIDE SEQUENCE</scope>
</reference>
<keyword evidence="1" id="KW-0808">Transferase</keyword>
<dbReference type="AlphaFoldDB" id="A0A6J6GSZ7"/>
<comment type="similarity">
    <text evidence="3">Belongs to the acetyltransferase family. RimJ subfamily.</text>
</comment>
<dbReference type="InterPro" id="IPR051531">
    <property type="entry name" value="N-acetyltransferase"/>
</dbReference>
<feature type="domain" description="N-acetyltransferase" evidence="4">
    <location>
        <begin position="7"/>
        <end position="174"/>
    </location>
</feature>
<dbReference type="Pfam" id="PF13302">
    <property type="entry name" value="Acetyltransf_3"/>
    <property type="match status" value="1"/>
</dbReference>
<dbReference type="PANTHER" id="PTHR43792:SF8">
    <property type="entry name" value="[RIBOSOMAL PROTEIN US5]-ALANINE N-ACETYLTRANSFERASE"/>
    <property type="match status" value="1"/>
</dbReference>
<protein>
    <submittedName>
        <fullName evidence="5">Unannotated protein</fullName>
    </submittedName>
</protein>
<dbReference type="InterPro" id="IPR016181">
    <property type="entry name" value="Acyl_CoA_acyltransferase"/>
</dbReference>
<dbReference type="PANTHER" id="PTHR43792">
    <property type="entry name" value="GNAT FAMILY, PUTATIVE (AFU_ORTHOLOGUE AFUA_3G00765)-RELATED-RELATED"/>
    <property type="match status" value="1"/>
</dbReference>
<accession>A0A6J6GSZ7</accession>
<dbReference type="InterPro" id="IPR000182">
    <property type="entry name" value="GNAT_dom"/>
</dbReference>
<dbReference type="GO" id="GO:0005737">
    <property type="term" value="C:cytoplasm"/>
    <property type="evidence" value="ECO:0007669"/>
    <property type="project" value="TreeGrafter"/>
</dbReference>
<proteinExistence type="inferred from homology"/>
<keyword evidence="2" id="KW-0012">Acyltransferase</keyword>
<dbReference type="GO" id="GO:0008999">
    <property type="term" value="F:protein-N-terminal-alanine acetyltransferase activity"/>
    <property type="evidence" value="ECO:0007669"/>
    <property type="project" value="TreeGrafter"/>
</dbReference>
<evidence type="ECO:0000256" key="3">
    <source>
        <dbReference type="ARBA" id="ARBA00038502"/>
    </source>
</evidence>